<gene>
    <name evidence="3" type="ORF">GM920_20205</name>
</gene>
<organism evidence="3 4">
    <name type="scientific">Pedobacter gandavensis</name>
    <dbReference type="NCBI Taxonomy" id="2679963"/>
    <lineage>
        <taxon>Bacteria</taxon>
        <taxon>Pseudomonadati</taxon>
        <taxon>Bacteroidota</taxon>
        <taxon>Sphingobacteriia</taxon>
        <taxon>Sphingobacteriales</taxon>
        <taxon>Sphingobacteriaceae</taxon>
        <taxon>Pedobacter</taxon>
    </lineage>
</organism>
<keyword evidence="1 3" id="KW-0808">Transferase</keyword>
<evidence type="ECO:0000256" key="1">
    <source>
        <dbReference type="ARBA" id="ARBA00022679"/>
    </source>
</evidence>
<dbReference type="Proteomes" id="UP000636110">
    <property type="component" value="Unassembled WGS sequence"/>
</dbReference>
<dbReference type="GO" id="GO:0016740">
    <property type="term" value="F:transferase activity"/>
    <property type="evidence" value="ECO:0007669"/>
    <property type="project" value="UniProtKB-KW"/>
</dbReference>
<dbReference type="RefSeq" id="WP_182960903.1">
    <property type="nucleotide sequence ID" value="NZ_WNXC01000009.1"/>
</dbReference>
<proteinExistence type="predicted"/>
<dbReference type="InterPro" id="IPR037143">
    <property type="entry name" value="4-PPantetheinyl_Trfase_dom_sf"/>
</dbReference>
<evidence type="ECO:0000313" key="3">
    <source>
        <dbReference type="EMBL" id="MBB2151233.1"/>
    </source>
</evidence>
<protein>
    <submittedName>
        <fullName evidence="3">4'-phosphopantetheinyl transferase superfamily protein</fullName>
    </submittedName>
</protein>
<sequence length="156" mass="18107">MIGNDIVDLRQAMLESNWRRKGYLDKLFSRTEQLWIEGTSKPTQMIWLLWSMKEAAYKIHSRRKNWRAFAPLKLICQTLEIKEELATGSIQCENITFFSQTILATDFIHTVVSEQYPMQAIKVNISTYNPGDCSYRSTDPATVSHHGRFLALAYLK</sequence>
<reference evidence="3 4" key="1">
    <citation type="submission" date="2019-11" db="EMBL/GenBank/DDBJ databases">
        <title>Description of Pedobacter sp. LMG 31462T.</title>
        <authorList>
            <person name="Carlier A."/>
            <person name="Qi S."/>
            <person name="Vandamme P."/>
        </authorList>
    </citation>
    <scope>NUCLEOTIDE SEQUENCE [LARGE SCALE GENOMIC DNA]</scope>
    <source>
        <strain evidence="3 4">LMG 31462</strain>
    </source>
</reference>
<dbReference type="EMBL" id="WNXC01000009">
    <property type="protein sequence ID" value="MBB2151233.1"/>
    <property type="molecule type" value="Genomic_DNA"/>
</dbReference>
<dbReference type="SUPFAM" id="SSF56214">
    <property type="entry name" value="4'-phosphopantetheinyl transferase"/>
    <property type="match status" value="1"/>
</dbReference>
<dbReference type="InterPro" id="IPR008278">
    <property type="entry name" value="4-PPantetheinyl_Trfase_dom"/>
</dbReference>
<comment type="caution">
    <text evidence="3">The sequence shown here is derived from an EMBL/GenBank/DDBJ whole genome shotgun (WGS) entry which is preliminary data.</text>
</comment>
<feature type="domain" description="4'-phosphopantetheinyl transferase" evidence="2">
    <location>
        <begin position="2"/>
        <end position="73"/>
    </location>
</feature>
<dbReference type="Pfam" id="PF01648">
    <property type="entry name" value="ACPS"/>
    <property type="match status" value="1"/>
</dbReference>
<evidence type="ECO:0000259" key="2">
    <source>
        <dbReference type="Pfam" id="PF01648"/>
    </source>
</evidence>
<accession>A0ABR6F129</accession>
<keyword evidence="4" id="KW-1185">Reference proteome</keyword>
<name>A0ABR6F129_9SPHI</name>
<evidence type="ECO:0000313" key="4">
    <source>
        <dbReference type="Proteomes" id="UP000636110"/>
    </source>
</evidence>
<dbReference type="Gene3D" id="3.90.470.20">
    <property type="entry name" value="4'-phosphopantetheinyl transferase domain"/>
    <property type="match status" value="1"/>
</dbReference>